<organism evidence="23 24">
    <name type="scientific">Desulfovibrio litoralis DSM 11393</name>
    <dbReference type="NCBI Taxonomy" id="1121455"/>
    <lineage>
        <taxon>Bacteria</taxon>
        <taxon>Pseudomonadati</taxon>
        <taxon>Thermodesulfobacteriota</taxon>
        <taxon>Desulfovibrionia</taxon>
        <taxon>Desulfovibrionales</taxon>
        <taxon>Desulfovibrionaceae</taxon>
        <taxon>Desulfovibrio</taxon>
    </lineage>
</organism>
<dbReference type="NCBIfam" id="TIGR00577">
    <property type="entry name" value="fpg"/>
    <property type="match status" value="1"/>
</dbReference>
<dbReference type="Pfam" id="PF01149">
    <property type="entry name" value="Fapy_DNA_glyco"/>
    <property type="match status" value="1"/>
</dbReference>
<evidence type="ECO:0000256" key="2">
    <source>
        <dbReference type="ARBA" id="ARBA00001947"/>
    </source>
</evidence>
<evidence type="ECO:0000256" key="4">
    <source>
        <dbReference type="ARBA" id="ARBA00011245"/>
    </source>
</evidence>
<evidence type="ECO:0000256" key="3">
    <source>
        <dbReference type="ARBA" id="ARBA00009409"/>
    </source>
</evidence>
<dbReference type="GO" id="GO:0140078">
    <property type="term" value="F:class I DNA-(apurinic or apyrimidinic site) endonuclease activity"/>
    <property type="evidence" value="ECO:0007669"/>
    <property type="project" value="UniProtKB-EC"/>
</dbReference>
<dbReference type="InterPro" id="IPR035937">
    <property type="entry name" value="FPG_N"/>
</dbReference>
<keyword evidence="9" id="KW-0227">DNA damage</keyword>
<evidence type="ECO:0000256" key="19">
    <source>
        <dbReference type="ARBA" id="ARBA00044632"/>
    </source>
</evidence>
<dbReference type="SMART" id="SM00898">
    <property type="entry name" value="Fapy_DNA_glyco"/>
    <property type="match status" value="1"/>
</dbReference>
<evidence type="ECO:0000256" key="20">
    <source>
        <dbReference type="PROSITE-ProRule" id="PRU00391"/>
    </source>
</evidence>
<evidence type="ECO:0000313" key="24">
    <source>
        <dbReference type="Proteomes" id="UP000186469"/>
    </source>
</evidence>
<dbReference type="InterPro" id="IPR000214">
    <property type="entry name" value="Znf_DNA_glyclase/AP_lyase"/>
</dbReference>
<keyword evidence="24" id="KW-1185">Reference proteome</keyword>
<protein>
    <recommendedName>
        <fullName evidence="7">Formamidopyrimidine-DNA glycosylase</fullName>
        <ecNumber evidence="5">3.2.2.23</ecNumber>
        <ecNumber evidence="6">4.2.99.18</ecNumber>
    </recommendedName>
    <alternativeName>
        <fullName evidence="18">DNA-(apurinic or apyrimidinic site) lyase MutM</fullName>
    </alternativeName>
</protein>
<feature type="domain" description="Formamidopyrimidine-DNA glycosylase catalytic" evidence="22">
    <location>
        <begin position="2"/>
        <end position="125"/>
    </location>
</feature>
<comment type="catalytic activity">
    <reaction evidence="1">
        <text>Hydrolysis of DNA containing ring-opened 7-methylguanine residues, releasing 2,6-diamino-4-hydroxy-5-(N-methyl)formamidopyrimidine.</text>
        <dbReference type="EC" id="3.2.2.23"/>
    </reaction>
</comment>
<dbReference type="SUPFAM" id="SSF57716">
    <property type="entry name" value="Glucocorticoid receptor-like (DNA-binding domain)"/>
    <property type="match status" value="1"/>
</dbReference>
<dbReference type="PROSITE" id="PS01242">
    <property type="entry name" value="ZF_FPG_1"/>
    <property type="match status" value="1"/>
</dbReference>
<sequence length="283" mass="31897">MPELPEVETIARGLRSELLNAQIVKVNIVDPKVLDEASLKLVPLIENTKISGIYRRAKLLLLELENLQNQEPLTVMAGFHLKMTGRLLPVAFDETPHKHTRLFFDLITENNERKRLFFDDMRRFGYCKFVLPSELHTWNFWHKLGLEPLEITNKDFASAFFGRKGKIKALLLNQEIIVGIGNIYADESLFQASIKPDTLVQNLTTAELFTLHDVLVEILKEAIKGCGSSIKDYRTAGGEPGAFQNKLQVYGKAGQPCPKCNTLLSSMKVGGRSTVYCCNCQTK</sequence>
<dbReference type="Gene3D" id="1.10.8.50">
    <property type="match status" value="1"/>
</dbReference>
<dbReference type="FunFam" id="1.10.8.50:FF:000003">
    <property type="entry name" value="Formamidopyrimidine-DNA glycosylase"/>
    <property type="match status" value="1"/>
</dbReference>
<evidence type="ECO:0000256" key="15">
    <source>
        <dbReference type="ARBA" id="ARBA00023239"/>
    </source>
</evidence>
<dbReference type="EC" id="4.2.99.18" evidence="6"/>
<dbReference type="GO" id="GO:0003684">
    <property type="term" value="F:damaged DNA binding"/>
    <property type="evidence" value="ECO:0007669"/>
    <property type="project" value="InterPro"/>
</dbReference>
<evidence type="ECO:0000256" key="18">
    <source>
        <dbReference type="ARBA" id="ARBA00030638"/>
    </source>
</evidence>
<accession>A0A1M7T2J6</accession>
<dbReference type="PANTHER" id="PTHR22993">
    <property type="entry name" value="FORMAMIDOPYRIMIDINE-DNA GLYCOSYLASE"/>
    <property type="match status" value="1"/>
</dbReference>
<dbReference type="SMART" id="SM01232">
    <property type="entry name" value="H2TH"/>
    <property type="match status" value="1"/>
</dbReference>
<dbReference type="PROSITE" id="PS51068">
    <property type="entry name" value="FPG_CAT"/>
    <property type="match status" value="1"/>
</dbReference>
<dbReference type="AlphaFoldDB" id="A0A1M7T2J6"/>
<gene>
    <name evidence="23" type="ORF">SAMN02745728_01474</name>
</gene>
<dbReference type="GO" id="GO:0006284">
    <property type="term" value="P:base-excision repair"/>
    <property type="evidence" value="ECO:0007669"/>
    <property type="project" value="InterPro"/>
</dbReference>
<reference evidence="23 24" key="1">
    <citation type="submission" date="2016-12" db="EMBL/GenBank/DDBJ databases">
        <authorList>
            <person name="Song W.-J."/>
            <person name="Kurnit D.M."/>
        </authorList>
    </citation>
    <scope>NUCLEOTIDE SEQUENCE [LARGE SCALE GENOMIC DNA]</scope>
    <source>
        <strain evidence="23 24">DSM 11393</strain>
    </source>
</reference>
<dbReference type="InterPro" id="IPR012319">
    <property type="entry name" value="FPG_cat"/>
</dbReference>
<dbReference type="Pfam" id="PF06831">
    <property type="entry name" value="H2TH"/>
    <property type="match status" value="1"/>
</dbReference>
<name>A0A1M7T2J6_9BACT</name>
<keyword evidence="15 23" id="KW-0456">Lyase</keyword>
<keyword evidence="13" id="KW-0238">DNA-binding</keyword>
<dbReference type="InterPro" id="IPR015886">
    <property type="entry name" value="H2TH_FPG"/>
</dbReference>
<dbReference type="PANTHER" id="PTHR22993:SF9">
    <property type="entry name" value="FORMAMIDOPYRIMIDINE-DNA GLYCOSYLASE"/>
    <property type="match status" value="1"/>
</dbReference>
<comment type="cofactor">
    <cofactor evidence="2">
        <name>Zn(2+)</name>
        <dbReference type="ChEBI" id="CHEBI:29105"/>
    </cofactor>
</comment>
<evidence type="ECO:0000256" key="16">
    <source>
        <dbReference type="ARBA" id="ARBA00023268"/>
    </source>
</evidence>
<evidence type="ECO:0000256" key="1">
    <source>
        <dbReference type="ARBA" id="ARBA00001668"/>
    </source>
</evidence>
<dbReference type="EMBL" id="FRDI01000006">
    <property type="protein sequence ID" value="SHN64926.1"/>
    <property type="molecule type" value="Genomic_DNA"/>
</dbReference>
<dbReference type="NCBIfam" id="NF002211">
    <property type="entry name" value="PRK01103.1"/>
    <property type="match status" value="1"/>
</dbReference>
<evidence type="ECO:0000256" key="9">
    <source>
        <dbReference type="ARBA" id="ARBA00022763"/>
    </source>
</evidence>
<keyword evidence="16" id="KW-0511">Multifunctional enzyme</keyword>
<dbReference type="InterPro" id="IPR020629">
    <property type="entry name" value="FPG_Glyclase"/>
</dbReference>
<evidence type="ECO:0000256" key="11">
    <source>
        <dbReference type="ARBA" id="ARBA00022801"/>
    </source>
</evidence>
<dbReference type="InterPro" id="IPR010979">
    <property type="entry name" value="Ribosomal_uS13-like_H2TH"/>
</dbReference>
<keyword evidence="12" id="KW-0862">Zinc</keyword>
<keyword evidence="8" id="KW-0479">Metal-binding</keyword>
<evidence type="ECO:0000256" key="14">
    <source>
        <dbReference type="ARBA" id="ARBA00023204"/>
    </source>
</evidence>
<feature type="domain" description="FPG-type" evidence="21">
    <location>
        <begin position="248"/>
        <end position="282"/>
    </location>
</feature>
<evidence type="ECO:0000256" key="10">
    <source>
        <dbReference type="ARBA" id="ARBA00022771"/>
    </source>
</evidence>
<dbReference type="SUPFAM" id="SSF46946">
    <property type="entry name" value="S13-like H2TH domain"/>
    <property type="match status" value="1"/>
</dbReference>
<dbReference type="PROSITE" id="PS51066">
    <property type="entry name" value="ZF_FPG_2"/>
    <property type="match status" value="1"/>
</dbReference>
<dbReference type="InterPro" id="IPR010663">
    <property type="entry name" value="Znf_FPG/IleRS"/>
</dbReference>
<dbReference type="OrthoDB" id="9800855at2"/>
<evidence type="ECO:0000259" key="22">
    <source>
        <dbReference type="PROSITE" id="PS51068"/>
    </source>
</evidence>
<keyword evidence="17" id="KW-0326">Glycosidase</keyword>
<dbReference type="STRING" id="1121455.SAMN02745728_01474"/>
<keyword evidence="11" id="KW-0378">Hydrolase</keyword>
<dbReference type="CDD" id="cd08966">
    <property type="entry name" value="EcFpg-like_N"/>
    <property type="match status" value="1"/>
</dbReference>
<proteinExistence type="inferred from homology"/>
<dbReference type="RefSeq" id="WP_072697164.1">
    <property type="nucleotide sequence ID" value="NZ_FRDI01000006.1"/>
</dbReference>
<evidence type="ECO:0000259" key="21">
    <source>
        <dbReference type="PROSITE" id="PS51066"/>
    </source>
</evidence>
<dbReference type="Pfam" id="PF06827">
    <property type="entry name" value="zf-FPG_IleRS"/>
    <property type="match status" value="1"/>
</dbReference>
<comment type="similarity">
    <text evidence="3">Belongs to the FPG family.</text>
</comment>
<evidence type="ECO:0000256" key="6">
    <source>
        <dbReference type="ARBA" id="ARBA00012720"/>
    </source>
</evidence>
<evidence type="ECO:0000313" key="23">
    <source>
        <dbReference type="EMBL" id="SHN64926.1"/>
    </source>
</evidence>
<keyword evidence="10 20" id="KW-0863">Zinc-finger</keyword>
<evidence type="ECO:0000256" key="17">
    <source>
        <dbReference type="ARBA" id="ARBA00023295"/>
    </source>
</evidence>
<dbReference type="SUPFAM" id="SSF81624">
    <property type="entry name" value="N-terminal domain of MutM-like DNA repair proteins"/>
    <property type="match status" value="1"/>
</dbReference>
<dbReference type="InterPro" id="IPR015887">
    <property type="entry name" value="DNA_glyclase_Znf_dom_DNA_BS"/>
</dbReference>
<evidence type="ECO:0000256" key="13">
    <source>
        <dbReference type="ARBA" id="ARBA00023125"/>
    </source>
</evidence>
<evidence type="ECO:0000256" key="7">
    <source>
        <dbReference type="ARBA" id="ARBA00016240"/>
    </source>
</evidence>
<evidence type="ECO:0000256" key="12">
    <source>
        <dbReference type="ARBA" id="ARBA00022833"/>
    </source>
</evidence>
<dbReference type="Gene3D" id="3.20.190.10">
    <property type="entry name" value="MutM-like, N-terminal"/>
    <property type="match status" value="1"/>
</dbReference>
<dbReference type="EC" id="3.2.2.23" evidence="5"/>
<dbReference type="GO" id="GO:0034039">
    <property type="term" value="F:8-oxo-7,8-dihydroguanine DNA N-glycosylase activity"/>
    <property type="evidence" value="ECO:0007669"/>
    <property type="project" value="TreeGrafter"/>
</dbReference>
<comment type="catalytic activity">
    <reaction evidence="19">
        <text>2'-deoxyribonucleotide-(2'-deoxyribose 5'-phosphate)-2'-deoxyribonucleotide-DNA = a 3'-end 2'-deoxyribonucleotide-(2,3-dehydro-2,3-deoxyribose 5'-phosphate)-DNA + a 5'-end 5'-phospho-2'-deoxyribonucleoside-DNA + H(+)</text>
        <dbReference type="Rhea" id="RHEA:66592"/>
        <dbReference type="Rhea" id="RHEA-COMP:13180"/>
        <dbReference type="Rhea" id="RHEA-COMP:16897"/>
        <dbReference type="Rhea" id="RHEA-COMP:17067"/>
        <dbReference type="ChEBI" id="CHEBI:15378"/>
        <dbReference type="ChEBI" id="CHEBI:136412"/>
        <dbReference type="ChEBI" id="CHEBI:157695"/>
        <dbReference type="ChEBI" id="CHEBI:167181"/>
        <dbReference type="EC" id="4.2.99.18"/>
    </reaction>
</comment>
<evidence type="ECO:0000256" key="8">
    <source>
        <dbReference type="ARBA" id="ARBA00022723"/>
    </source>
</evidence>
<dbReference type="GO" id="GO:0008270">
    <property type="term" value="F:zinc ion binding"/>
    <property type="evidence" value="ECO:0007669"/>
    <property type="project" value="UniProtKB-KW"/>
</dbReference>
<evidence type="ECO:0000256" key="5">
    <source>
        <dbReference type="ARBA" id="ARBA00012024"/>
    </source>
</evidence>
<keyword evidence="14" id="KW-0234">DNA repair</keyword>
<dbReference type="Proteomes" id="UP000186469">
    <property type="component" value="Unassembled WGS sequence"/>
</dbReference>
<comment type="subunit">
    <text evidence="4">Monomer.</text>
</comment>